<evidence type="ECO:0000256" key="1">
    <source>
        <dbReference type="ARBA" id="ARBA00022857"/>
    </source>
</evidence>
<comment type="caution">
    <text evidence="7">The sequence shown here is derived from an EMBL/GenBank/DDBJ whole genome shotgun (WGS) entry which is preliminary data.</text>
</comment>
<dbReference type="PATRIC" id="fig|1293439.3.peg.3520"/>
<dbReference type="InterPro" id="IPR006140">
    <property type="entry name" value="D-isomer_DH_NAD-bd"/>
</dbReference>
<keyword evidence="8" id="KW-1185">Reference proteome</keyword>
<dbReference type="InterPro" id="IPR006139">
    <property type="entry name" value="D-isomer_2_OHA_DH_cat_dom"/>
</dbReference>
<keyword evidence="1" id="KW-0521">NADP</keyword>
<feature type="domain" description="D-isomer specific 2-hydroxyacid dehydrogenase catalytic" evidence="5">
    <location>
        <begin position="18"/>
        <end position="309"/>
    </location>
</feature>
<dbReference type="FunFam" id="3.40.50.720:FF:000213">
    <property type="entry name" value="Putative 2-hydroxyacid dehydrogenase"/>
    <property type="match status" value="1"/>
</dbReference>
<gene>
    <name evidence="7" type="ORF">WH87_17255</name>
</gene>
<evidence type="ECO:0000256" key="4">
    <source>
        <dbReference type="RuleBase" id="RU003719"/>
    </source>
</evidence>
<keyword evidence="2 4" id="KW-0560">Oxidoreductase</keyword>
<proteinExistence type="inferred from homology"/>
<protein>
    <recommendedName>
        <fullName evidence="9">2-hydroxyacid dehydrogenase</fullName>
    </recommendedName>
</protein>
<dbReference type="InterPro" id="IPR036291">
    <property type="entry name" value="NAD(P)-bd_dom_sf"/>
</dbReference>
<dbReference type="STRING" id="1293439.WH87_17255"/>
<dbReference type="PANTHER" id="PTHR10996:SF178">
    <property type="entry name" value="2-HYDROXYACID DEHYDROGENASE YGL185C-RELATED"/>
    <property type="match status" value="1"/>
</dbReference>
<evidence type="ECO:0000259" key="6">
    <source>
        <dbReference type="Pfam" id="PF02826"/>
    </source>
</evidence>
<dbReference type="RefSeq" id="WP_046138915.1">
    <property type="nucleotide sequence ID" value="NZ_LANJ01000046.1"/>
</dbReference>
<dbReference type="Proteomes" id="UP000033411">
    <property type="component" value="Unassembled WGS sequence"/>
</dbReference>
<dbReference type="GO" id="GO:0005829">
    <property type="term" value="C:cytosol"/>
    <property type="evidence" value="ECO:0007669"/>
    <property type="project" value="TreeGrafter"/>
</dbReference>
<evidence type="ECO:0008006" key="9">
    <source>
        <dbReference type="Google" id="ProtNLM"/>
    </source>
</evidence>
<dbReference type="Pfam" id="PF02826">
    <property type="entry name" value="2-Hacid_dh_C"/>
    <property type="match status" value="1"/>
</dbReference>
<keyword evidence="3" id="KW-0520">NAD</keyword>
<dbReference type="SUPFAM" id="SSF51735">
    <property type="entry name" value="NAD(P)-binding Rossmann-fold domains"/>
    <property type="match status" value="1"/>
</dbReference>
<organism evidence="7 8">
    <name type="scientific">Devosia epidermidihirudinis</name>
    <dbReference type="NCBI Taxonomy" id="1293439"/>
    <lineage>
        <taxon>Bacteria</taxon>
        <taxon>Pseudomonadati</taxon>
        <taxon>Pseudomonadota</taxon>
        <taxon>Alphaproteobacteria</taxon>
        <taxon>Hyphomicrobiales</taxon>
        <taxon>Devosiaceae</taxon>
        <taxon>Devosia</taxon>
    </lineage>
</organism>
<reference evidence="7 8" key="1">
    <citation type="submission" date="2015-03" db="EMBL/GenBank/DDBJ databases">
        <authorList>
            <person name="Lepp D."/>
            <person name="Hassan Y.I."/>
            <person name="Li X.-Z."/>
            <person name="Zhou T."/>
        </authorList>
    </citation>
    <scope>NUCLEOTIDE SEQUENCE [LARGE SCALE GENOMIC DNA]</scope>
    <source>
        <strain evidence="7 8">E84</strain>
    </source>
</reference>
<evidence type="ECO:0000313" key="8">
    <source>
        <dbReference type="Proteomes" id="UP000033411"/>
    </source>
</evidence>
<dbReference type="EMBL" id="LANJ01000046">
    <property type="protein sequence ID" value="KKC35324.1"/>
    <property type="molecule type" value="Genomic_DNA"/>
</dbReference>
<name>A0A0F5Q5H6_9HYPH</name>
<comment type="similarity">
    <text evidence="4">Belongs to the D-isomer specific 2-hydroxyacid dehydrogenase family.</text>
</comment>
<dbReference type="PANTHER" id="PTHR10996">
    <property type="entry name" value="2-HYDROXYACID DEHYDROGENASE-RELATED"/>
    <property type="match status" value="1"/>
</dbReference>
<sequence length="310" mass="33293">MTIEILQTGKLLASCEQALSERFTVHKLHEQADPKAWLAANGARIRAHAGANVQADLMDALPNLEIISSFGVGYDSIDVKEAKARNIRVTNTPNVLNDAVAELTIGLMIGLARRIPQADQYVRQGKWPTLGNMPLFSELTGKTVGILGLGRIGKEIANRAQAMKMRVIYSGRKRQPAEPHVYYSDLTAMARDSDWLVIIAPGGKGTDRIVSREVLEALGPKGMLVNVSRGTLIDEPAMLELLQNGGLGGAALDVFEKEPSVPEAFFALDNVVLSPHQGSATTQTRDAMGALLVANLDAHFAGEPLISAVV</sequence>
<dbReference type="GO" id="GO:0016618">
    <property type="term" value="F:hydroxypyruvate reductase [NAD(P)H] activity"/>
    <property type="evidence" value="ECO:0007669"/>
    <property type="project" value="TreeGrafter"/>
</dbReference>
<dbReference type="InterPro" id="IPR050223">
    <property type="entry name" value="D-isomer_2-hydroxyacid_DH"/>
</dbReference>
<dbReference type="OrthoDB" id="9793626at2"/>
<dbReference type="GO" id="GO:0051287">
    <property type="term" value="F:NAD binding"/>
    <property type="evidence" value="ECO:0007669"/>
    <property type="project" value="InterPro"/>
</dbReference>
<dbReference type="GO" id="GO:0030267">
    <property type="term" value="F:glyoxylate reductase (NADPH) activity"/>
    <property type="evidence" value="ECO:0007669"/>
    <property type="project" value="TreeGrafter"/>
</dbReference>
<dbReference type="Gene3D" id="3.40.50.720">
    <property type="entry name" value="NAD(P)-binding Rossmann-like Domain"/>
    <property type="match status" value="2"/>
</dbReference>
<dbReference type="CDD" id="cd12156">
    <property type="entry name" value="HPPR"/>
    <property type="match status" value="1"/>
</dbReference>
<accession>A0A0F5Q5H6</accession>
<feature type="domain" description="D-isomer specific 2-hydroxyacid dehydrogenase NAD-binding" evidence="6">
    <location>
        <begin position="105"/>
        <end position="278"/>
    </location>
</feature>
<dbReference type="AlphaFoldDB" id="A0A0F5Q5H6"/>
<evidence type="ECO:0000313" key="7">
    <source>
        <dbReference type="EMBL" id="KKC35324.1"/>
    </source>
</evidence>
<dbReference type="Pfam" id="PF00389">
    <property type="entry name" value="2-Hacid_dh"/>
    <property type="match status" value="1"/>
</dbReference>
<evidence type="ECO:0000256" key="3">
    <source>
        <dbReference type="ARBA" id="ARBA00023027"/>
    </source>
</evidence>
<dbReference type="SUPFAM" id="SSF52283">
    <property type="entry name" value="Formate/glycerate dehydrogenase catalytic domain-like"/>
    <property type="match status" value="1"/>
</dbReference>
<evidence type="ECO:0000259" key="5">
    <source>
        <dbReference type="Pfam" id="PF00389"/>
    </source>
</evidence>
<evidence type="ECO:0000256" key="2">
    <source>
        <dbReference type="ARBA" id="ARBA00023002"/>
    </source>
</evidence>